<feature type="transmembrane region" description="Helical" evidence="15">
    <location>
        <begin position="251"/>
        <end position="271"/>
    </location>
</feature>
<dbReference type="GO" id="GO:0043190">
    <property type="term" value="C:ATP-binding cassette (ABC) transporter complex"/>
    <property type="evidence" value="ECO:0007669"/>
    <property type="project" value="InterPro"/>
</dbReference>
<dbReference type="GO" id="GO:0010043">
    <property type="term" value="P:response to zinc ion"/>
    <property type="evidence" value="ECO:0007669"/>
    <property type="project" value="TreeGrafter"/>
</dbReference>
<dbReference type="Pfam" id="PF00950">
    <property type="entry name" value="ABC-3"/>
    <property type="match status" value="1"/>
</dbReference>
<dbReference type="AlphaFoldDB" id="A0A1D9MN03"/>
<accession>A0A1D9MN03</accession>
<evidence type="ECO:0000256" key="14">
    <source>
        <dbReference type="SAM" id="MobiDB-lite"/>
    </source>
</evidence>
<evidence type="ECO:0000256" key="12">
    <source>
        <dbReference type="ARBA" id="ARBA00040080"/>
    </source>
</evidence>
<feature type="transmembrane region" description="Helical" evidence="15">
    <location>
        <begin position="12"/>
        <end position="34"/>
    </location>
</feature>
<evidence type="ECO:0000256" key="15">
    <source>
        <dbReference type="SAM" id="Phobius"/>
    </source>
</evidence>
<keyword evidence="6 13" id="KW-0812">Transmembrane</keyword>
<evidence type="ECO:0000313" key="17">
    <source>
        <dbReference type="Proteomes" id="UP000176288"/>
    </source>
</evidence>
<evidence type="ECO:0000256" key="6">
    <source>
        <dbReference type="ARBA" id="ARBA00022692"/>
    </source>
</evidence>
<evidence type="ECO:0000256" key="3">
    <source>
        <dbReference type="ARBA" id="ARBA00008034"/>
    </source>
</evidence>
<feature type="compositionally biased region" description="Polar residues" evidence="14">
    <location>
        <begin position="284"/>
        <end position="298"/>
    </location>
</feature>
<comment type="subcellular location">
    <subcellularLocation>
        <location evidence="2 13">Cell membrane</location>
        <topology evidence="2 13">Multi-pass membrane protein</topology>
    </subcellularLocation>
</comment>
<dbReference type="InterPro" id="IPR037294">
    <property type="entry name" value="ABC_BtuC-like"/>
</dbReference>
<keyword evidence="8" id="KW-0864">Zinc transport</keyword>
<dbReference type="InterPro" id="IPR001626">
    <property type="entry name" value="ABC_TroCD"/>
</dbReference>
<comment type="similarity">
    <text evidence="3 13">Belongs to the ABC-3 integral membrane protein family.</text>
</comment>
<feature type="transmembrane region" description="Helical" evidence="15">
    <location>
        <begin position="92"/>
        <end position="113"/>
    </location>
</feature>
<dbReference type="PANTHER" id="PTHR30477">
    <property type="entry name" value="ABC-TRANSPORTER METAL-BINDING PROTEIN"/>
    <property type="match status" value="1"/>
</dbReference>
<dbReference type="GO" id="GO:0006829">
    <property type="term" value="P:zinc ion transport"/>
    <property type="evidence" value="ECO:0007669"/>
    <property type="project" value="UniProtKB-KW"/>
</dbReference>
<evidence type="ECO:0000256" key="13">
    <source>
        <dbReference type="RuleBase" id="RU003943"/>
    </source>
</evidence>
<protein>
    <recommendedName>
        <fullName evidence="12">High-affinity zinc uptake system membrane protein ZnuB</fullName>
    </recommendedName>
</protein>
<evidence type="ECO:0000256" key="7">
    <source>
        <dbReference type="ARBA" id="ARBA00022833"/>
    </source>
</evidence>
<evidence type="ECO:0000256" key="5">
    <source>
        <dbReference type="ARBA" id="ARBA00022475"/>
    </source>
</evidence>
<feature type="region of interest" description="Disordered" evidence="14">
    <location>
        <begin position="278"/>
        <end position="298"/>
    </location>
</feature>
<feature type="transmembrane region" description="Helical" evidence="15">
    <location>
        <begin position="67"/>
        <end position="85"/>
    </location>
</feature>
<keyword evidence="17" id="KW-1185">Reference proteome</keyword>
<comment type="function">
    <text evidence="1">Involved in the high-affinity zinc uptake transport system.</text>
</comment>
<evidence type="ECO:0000256" key="4">
    <source>
        <dbReference type="ARBA" id="ARBA00022448"/>
    </source>
</evidence>
<dbReference type="SUPFAM" id="SSF81345">
    <property type="entry name" value="ABC transporter involved in vitamin B12 uptake, BtuC"/>
    <property type="match status" value="1"/>
</dbReference>
<keyword evidence="9 15" id="KW-1133">Transmembrane helix</keyword>
<sequence>MAGPTSVLAAPFLFRPLVVLLILGLAAGPISTLVNLRSREFSAEALVHSIFPGIVGGFVYLGGIAGIIPGAMSVAVLVVAGLTWLGSRADSFEAATAVILTAFFGLGIIMITYHRDMGGQLEALLFGRLLEITDHDLAPTFAVLLGGLALVLASWRWQVARAFDAVAVAAAGKRGWLLDFTLNLAIAALVVGASTAVGALLVIGYAIIPGATARLLARTTRQMAWVATGVGLVSGLLSMSLIAYFNRAPLSPQAVALLTLSALYVLLALLAEGARRLTPDPRKAQNSPTPSTREASHV</sequence>
<dbReference type="GO" id="GO:0055085">
    <property type="term" value="P:transmembrane transport"/>
    <property type="evidence" value="ECO:0007669"/>
    <property type="project" value="InterPro"/>
</dbReference>
<reference evidence="16 17" key="1">
    <citation type="submission" date="2016-10" db="EMBL/GenBank/DDBJ databases">
        <title>Actinomyces aegypiusis sp. nov., isolated from the Aegypius monachus in Qinghai Tibet Plateau China.</title>
        <authorList>
            <person name="Wang Y."/>
        </authorList>
    </citation>
    <scope>NUCLEOTIDE SEQUENCE [LARGE SCALE GENOMIC DNA]</scope>
    <source>
        <strain evidence="16 17">VUL4_3</strain>
    </source>
</reference>
<dbReference type="KEGG" id="avu:BK816_08545"/>
<evidence type="ECO:0000313" key="16">
    <source>
        <dbReference type="EMBL" id="AOZ73569.1"/>
    </source>
</evidence>
<dbReference type="PANTHER" id="PTHR30477:SF23">
    <property type="entry name" value="HIGH-AFFINITY ZINC UPTAKE SYSTEM MEMBRANE PROTEIN ZNUB"/>
    <property type="match status" value="1"/>
</dbReference>
<evidence type="ECO:0000256" key="2">
    <source>
        <dbReference type="ARBA" id="ARBA00004651"/>
    </source>
</evidence>
<evidence type="ECO:0000256" key="11">
    <source>
        <dbReference type="ARBA" id="ARBA00023136"/>
    </source>
</evidence>
<dbReference type="Gene3D" id="1.10.3470.10">
    <property type="entry name" value="ABC transporter involved in vitamin B12 uptake, BtuC"/>
    <property type="match status" value="1"/>
</dbReference>
<name>A0A1D9MN03_9ACTO</name>
<keyword evidence="5" id="KW-1003">Cell membrane</keyword>
<dbReference type="STRING" id="1912795.BK816_08545"/>
<gene>
    <name evidence="16" type="ORF">BK816_08545</name>
</gene>
<keyword evidence="10" id="KW-0406">Ion transport</keyword>
<keyword evidence="7" id="KW-0862">Zinc</keyword>
<keyword evidence="4 13" id="KW-0813">Transport</keyword>
<proteinExistence type="inferred from homology"/>
<dbReference type="Proteomes" id="UP000176288">
    <property type="component" value="Chromosome"/>
</dbReference>
<feature type="transmembrane region" description="Helical" evidence="15">
    <location>
        <begin position="137"/>
        <end position="155"/>
    </location>
</feature>
<evidence type="ECO:0000256" key="9">
    <source>
        <dbReference type="ARBA" id="ARBA00022989"/>
    </source>
</evidence>
<evidence type="ECO:0000256" key="1">
    <source>
        <dbReference type="ARBA" id="ARBA00002313"/>
    </source>
</evidence>
<feature type="transmembrane region" description="Helical" evidence="15">
    <location>
        <begin position="224"/>
        <end position="245"/>
    </location>
</feature>
<evidence type="ECO:0000256" key="8">
    <source>
        <dbReference type="ARBA" id="ARBA00022906"/>
    </source>
</evidence>
<organism evidence="16 17">
    <name type="scientific">Boudabousia tangfeifanii</name>
    <dbReference type="NCBI Taxonomy" id="1912795"/>
    <lineage>
        <taxon>Bacteria</taxon>
        <taxon>Bacillati</taxon>
        <taxon>Actinomycetota</taxon>
        <taxon>Actinomycetes</taxon>
        <taxon>Actinomycetales</taxon>
        <taxon>Actinomycetaceae</taxon>
        <taxon>Boudabousia</taxon>
    </lineage>
</organism>
<evidence type="ECO:0000256" key="10">
    <source>
        <dbReference type="ARBA" id="ARBA00023065"/>
    </source>
</evidence>
<keyword evidence="11 15" id="KW-0472">Membrane</keyword>
<dbReference type="EMBL" id="CP017812">
    <property type="protein sequence ID" value="AOZ73569.1"/>
    <property type="molecule type" value="Genomic_DNA"/>
</dbReference>